<evidence type="ECO:0000256" key="1">
    <source>
        <dbReference type="ARBA" id="ARBA00004300"/>
    </source>
</evidence>
<evidence type="ECO:0000256" key="2">
    <source>
        <dbReference type="ARBA" id="ARBA00004555"/>
    </source>
</evidence>
<evidence type="ECO:0000256" key="6">
    <source>
        <dbReference type="ARBA" id="ARBA00022860"/>
    </source>
</evidence>
<dbReference type="Pfam" id="PF23246">
    <property type="entry name" value="CC_CDK5RAP2"/>
    <property type="match status" value="1"/>
</dbReference>
<evidence type="ECO:0000256" key="10">
    <source>
        <dbReference type="SAM" id="MobiDB-lite"/>
    </source>
</evidence>
<keyword evidence="14" id="KW-1185">Reference proteome</keyword>
<accession>A0A7N9CP52</accession>
<evidence type="ECO:0000256" key="3">
    <source>
        <dbReference type="ARBA" id="ARBA00020479"/>
    </source>
</evidence>
<keyword evidence="4" id="KW-0963">Cytoplasm</keyword>
<feature type="region of interest" description="Disordered" evidence="10">
    <location>
        <begin position="1097"/>
        <end position="1122"/>
    </location>
</feature>
<evidence type="ECO:0000256" key="4">
    <source>
        <dbReference type="ARBA" id="ARBA00022490"/>
    </source>
</evidence>
<dbReference type="GO" id="GO:0000132">
    <property type="term" value="P:establishment of mitotic spindle orientation"/>
    <property type="evidence" value="ECO:0007669"/>
    <property type="project" value="TreeGrafter"/>
</dbReference>
<feature type="domain" description="CDK5 regulatory subunit-associated protein 2/Myomegalin coiled coil" evidence="12">
    <location>
        <begin position="527"/>
        <end position="625"/>
    </location>
</feature>
<feature type="domain" description="Centrosomin N-terminal motif 1" evidence="11">
    <location>
        <begin position="60"/>
        <end position="132"/>
    </location>
</feature>
<dbReference type="Pfam" id="PF07989">
    <property type="entry name" value="Cnn_1N"/>
    <property type="match status" value="1"/>
</dbReference>
<dbReference type="InterPro" id="IPR056273">
    <property type="entry name" value="CDK5RAP2_MYOME_CC"/>
</dbReference>
<protein>
    <recommendedName>
        <fullName evidence="3">CDK5 regulatory subunit-associated protein 2</fullName>
    </recommendedName>
</protein>
<keyword evidence="7" id="KW-0333">Golgi apparatus</keyword>
<feature type="coiled-coil region" evidence="9">
    <location>
        <begin position="553"/>
        <end position="634"/>
    </location>
</feature>
<evidence type="ECO:0000313" key="13">
    <source>
        <dbReference type="Ensembl" id="ENSMFAP00000053871.1"/>
    </source>
</evidence>
<dbReference type="GO" id="GO:0001578">
    <property type="term" value="P:microtubule bundle formation"/>
    <property type="evidence" value="ECO:0007669"/>
    <property type="project" value="TreeGrafter"/>
</dbReference>
<dbReference type="Bgee" id="ENSMFAG00000039120">
    <property type="expression patterns" value="Expressed in bone marrow and 13 other cell types or tissues"/>
</dbReference>
<evidence type="ECO:0000256" key="8">
    <source>
        <dbReference type="ARBA" id="ARBA00023212"/>
    </source>
</evidence>
<dbReference type="GO" id="GO:0008017">
    <property type="term" value="F:microtubule binding"/>
    <property type="evidence" value="ECO:0007669"/>
    <property type="project" value="TreeGrafter"/>
</dbReference>
<feature type="coiled-coil region" evidence="9">
    <location>
        <begin position="60"/>
        <end position="177"/>
    </location>
</feature>
<keyword evidence="8" id="KW-0206">Cytoskeleton</keyword>
<dbReference type="GO" id="GO:0005794">
    <property type="term" value="C:Golgi apparatus"/>
    <property type="evidence" value="ECO:0007669"/>
    <property type="project" value="UniProtKB-SubCell"/>
</dbReference>
<dbReference type="GO" id="GO:0035371">
    <property type="term" value="C:microtubule plus-end"/>
    <property type="evidence" value="ECO:0007669"/>
    <property type="project" value="TreeGrafter"/>
</dbReference>
<evidence type="ECO:0000256" key="9">
    <source>
        <dbReference type="SAM" id="Coils"/>
    </source>
</evidence>
<dbReference type="Ensembl" id="ENSMFAT00000077362.1">
    <property type="protein sequence ID" value="ENSMFAP00000053871.1"/>
    <property type="gene ID" value="ENSMFAG00000039120.2"/>
</dbReference>
<evidence type="ECO:0000259" key="12">
    <source>
        <dbReference type="Pfam" id="PF23246"/>
    </source>
</evidence>
<dbReference type="GO" id="GO:0097431">
    <property type="term" value="C:mitotic spindle pole"/>
    <property type="evidence" value="ECO:0007669"/>
    <property type="project" value="TreeGrafter"/>
</dbReference>
<dbReference type="GeneTree" id="ENSGT00950000183190"/>
<keyword evidence="9" id="KW-0175">Coiled coil</keyword>
<feature type="region of interest" description="Disordered" evidence="10">
    <location>
        <begin position="1508"/>
        <end position="1532"/>
    </location>
</feature>
<evidence type="ECO:0000313" key="14">
    <source>
        <dbReference type="Proteomes" id="UP000233100"/>
    </source>
</evidence>
<dbReference type="InterPro" id="IPR042791">
    <property type="entry name" value="CDK5RAP2"/>
</dbReference>
<reference evidence="13" key="2">
    <citation type="submission" date="2025-08" db="UniProtKB">
        <authorList>
            <consortium name="Ensembl"/>
        </authorList>
    </citation>
    <scope>IDENTIFICATION</scope>
</reference>
<feature type="region of interest" description="Disordered" evidence="10">
    <location>
        <begin position="1028"/>
        <end position="1085"/>
    </location>
</feature>
<organism evidence="13 14">
    <name type="scientific">Macaca fascicularis</name>
    <name type="common">Crab-eating macaque</name>
    <name type="synonym">Cynomolgus monkey</name>
    <dbReference type="NCBI Taxonomy" id="9541"/>
    <lineage>
        <taxon>Eukaryota</taxon>
        <taxon>Metazoa</taxon>
        <taxon>Chordata</taxon>
        <taxon>Craniata</taxon>
        <taxon>Vertebrata</taxon>
        <taxon>Euteleostomi</taxon>
        <taxon>Mammalia</taxon>
        <taxon>Eutheria</taxon>
        <taxon>Euarchontoglires</taxon>
        <taxon>Primates</taxon>
        <taxon>Haplorrhini</taxon>
        <taxon>Catarrhini</taxon>
        <taxon>Cercopithecidae</taxon>
        <taxon>Cercopithecinae</taxon>
        <taxon>Macaca</taxon>
    </lineage>
</organism>
<evidence type="ECO:0000256" key="5">
    <source>
        <dbReference type="ARBA" id="ARBA00022553"/>
    </source>
</evidence>
<keyword evidence="5" id="KW-0597">Phosphoprotein</keyword>
<name>A0A7N9CP52_MACFA</name>
<feature type="coiled-coil region" evidence="9">
    <location>
        <begin position="1408"/>
        <end position="1442"/>
    </location>
</feature>
<dbReference type="GO" id="GO:0000242">
    <property type="term" value="C:pericentriolar material"/>
    <property type="evidence" value="ECO:0007669"/>
    <property type="project" value="TreeGrafter"/>
</dbReference>
<feature type="coiled-coil region" evidence="9">
    <location>
        <begin position="1209"/>
        <end position="1246"/>
    </location>
</feature>
<dbReference type="InterPro" id="IPR012943">
    <property type="entry name" value="Cnn_1N"/>
</dbReference>
<reference evidence="13" key="3">
    <citation type="submission" date="2025-09" db="UniProtKB">
        <authorList>
            <consortium name="Ensembl"/>
        </authorList>
    </citation>
    <scope>IDENTIFICATION</scope>
</reference>
<feature type="coiled-coil region" evidence="9">
    <location>
        <begin position="216"/>
        <end position="243"/>
    </location>
</feature>
<dbReference type="PANTHER" id="PTHR46930:SF1">
    <property type="entry name" value="CDK5 REGULATORY SUBUNIT-ASSOCIATED PROTEIN 2"/>
    <property type="match status" value="1"/>
</dbReference>
<evidence type="ECO:0000259" key="11">
    <source>
        <dbReference type="Pfam" id="PF07989"/>
    </source>
</evidence>
<dbReference type="GO" id="GO:0007099">
    <property type="term" value="P:centriole replication"/>
    <property type="evidence" value="ECO:0007669"/>
    <property type="project" value="TreeGrafter"/>
</dbReference>
<dbReference type="PANTHER" id="PTHR46930">
    <property type="entry name" value="CDK5 REGULATORY SUBUNIT-ASSOCIATED PROTEIN 2"/>
    <property type="match status" value="1"/>
</dbReference>
<dbReference type="GO" id="GO:0043015">
    <property type="term" value="F:gamma-tubulin binding"/>
    <property type="evidence" value="ECO:0007669"/>
    <property type="project" value="TreeGrafter"/>
</dbReference>
<evidence type="ECO:0000256" key="7">
    <source>
        <dbReference type="ARBA" id="ARBA00023034"/>
    </source>
</evidence>
<proteinExistence type="predicted"/>
<dbReference type="Proteomes" id="UP000233100">
    <property type="component" value="Chromosome 15"/>
</dbReference>
<dbReference type="GO" id="GO:0090266">
    <property type="term" value="P:regulation of mitotic cell cycle spindle assembly checkpoint"/>
    <property type="evidence" value="ECO:0007669"/>
    <property type="project" value="TreeGrafter"/>
</dbReference>
<dbReference type="GO" id="GO:0005516">
    <property type="term" value="F:calmodulin binding"/>
    <property type="evidence" value="ECO:0007669"/>
    <property type="project" value="UniProtKB-KW"/>
</dbReference>
<gene>
    <name evidence="13" type="primary">CDK5RAP2</name>
</gene>
<feature type="coiled-coil region" evidence="9">
    <location>
        <begin position="267"/>
        <end position="485"/>
    </location>
</feature>
<dbReference type="GO" id="GO:0046600">
    <property type="term" value="P:negative regulation of centriole replication"/>
    <property type="evidence" value="ECO:0007669"/>
    <property type="project" value="TreeGrafter"/>
</dbReference>
<keyword evidence="6" id="KW-0112">Calmodulin-binding</keyword>
<comment type="subcellular location">
    <subcellularLocation>
        <location evidence="1">Cytoplasm</location>
        <location evidence="1">Cytoskeleton</location>
        <location evidence="1">Microtubule organizing center</location>
        <location evidence="1">Centrosome</location>
    </subcellularLocation>
    <subcellularLocation>
        <location evidence="2">Golgi apparatus</location>
    </subcellularLocation>
</comment>
<reference evidence="13 14" key="1">
    <citation type="submission" date="2013-03" db="EMBL/GenBank/DDBJ databases">
        <authorList>
            <person name="Warren W."/>
            <person name="Wilson R.K."/>
        </authorList>
    </citation>
    <scope>NUCLEOTIDE SEQUENCE</scope>
</reference>
<dbReference type="GO" id="GO:0007059">
    <property type="term" value="P:chromosome segregation"/>
    <property type="evidence" value="ECO:0007669"/>
    <property type="project" value="TreeGrafter"/>
</dbReference>
<sequence length="1809" mass="206038">MMDSVLEEDVTLLGTLSGCSGLVPNVPDDLDGINPDARLGNGVLSNVSEETVSPTRARNMKDFENQITELKKENFNLKLRIYFLEERMQQEFHGPAEHIYKTNIELKVEVESLKRELQERERLLIKASKAVESLAEAGGSEIQRVKEDARKKVQQVEDLLTERIHLLEKDVKAAQAELEKAFAGTETEKALRLSLESKLSEMKKMHKGDLAMALVLDEKDRLIEELKLSLKSKEALIQCLKEEKSQMASPDENVSSGELRGLCAAPREEKERETEAAQMEHQKERNSFEERIQALEEDLREKEREIATEKKNSLKRDKAIQGLTMALKSKEKKVEELNSEIEKLSAAFAKAREALQKAQTQEFQGSENYEAALSGKEALLAELRSQNLTKSAENHRLRRSIKKITQELSDLQQERERLEKDLEEAHREKSRGDCTIRDLRNEVEKLRNEVNEREKAMENRYKNLLSESSKKLHNQEQVIKHLTERTNHKDMLLQSFHDVIWASATREKFNEKDLEVIQQNHYLMTAEDLELRSEGLITEKCPSQQSPGSKTIFSKEEKQSSDYQELIQVLKKEQDIYTHLVKSLQESDSINNLQAELNNIFALRKQLERDVLSYQNLRKTLEEQISEIRRREEESFSFYSDQTSYLSICLEENNRFQVEHFSQEELKKKVSDLIQLVKELYTDNQHLKKTIFDLSCMGFQGNGFPDRLVSTEQTELMASKEDEDTIKIGEDDENNFLSDQHLQQSNEIMKDLSKGGCKNGYLRHTEPKILESDGAHTPGCLEEGVFINLLAPLFNEKATLLLESRPELLKVVRELLLGHPCLAEQDVSGEHLGGKTEKTPKQKGELVHFVQTNSFSKPHDELKLSCEAQLVKAGEVPKVELKDASVQTVATEGDLLRTKHETVREAWEEKPINTALRAEHRPENLPGVPGWQAALLSLPGGTNREAKKSRLPILIKPSQSLRNTYRLPATQEVVTQLQSQILELQGELKEFKTCNKQLHQKLILAEAMMEGRPTPDKMLLNAQPPVGAAYQDNPGEQKGIKTTSSAWRDKEMDSDQQTSYEIGSEICPPDDLASLPSCKENPEDVLSPTSVATYLSSKSQPSAKVSVMGTDQSESTDTSNETEYLKQKIHDLETELEGYQNFIFQLQKHSQCSEAIITVLCGTEGAQDGLSKPKSSSDEEEMTFSGLHQVRYVKHMKILHPLAPEMIDGRMLENLKQQLEEQEYELQKEQNLNMELFSEIHNLQNKFRDLSPSRYDSLVQSQARELSLQRQQIKDGHGICVISRQHMNTMIKAFEELLQASDVDYCVAEGFQEQLNQCAELLEKLEKLFLNGKSVGVEMNTQNELMERIEEDNLTYQHLLPESPEPSASHVLSDYETSEKSFFSQDQKQDNETEKTSVMVNNFSQDLLMEHIQEIRTLRKRLEESIKTNDKLRKQLERQGSEFDQGSTNIFASGSELHSSLTSEIHFLRKQNQALNAMLIKASIDKQKENDKLRESLSRKTASLEHLQREYASVKEENERLQKEGSEKERHNQQLIQEVCRSGQELSRVQEEVKLRQQLLSQNDKLLQSLRVELKAYEKLDEEHRRLREASGEGWKGQDPFRDLHSLLMEIQALRLQLERSIETSSTLQSSLEEQLARGAEKAQEGALTLAIQALSIPEVPLQPDKHVSETLPLSENDTDSLSCDSGSSAISTPCVSRLVAGHRLWASKNGRHVLGLIEDYEALLKQIGQAQRLLAEMDIQTQEAPSYTSQELGTKGPHPAPLSKFVSSVSTAKLTLEEASRRLKLLWRVSVPEDGQCPLHCEQVGGDT</sequence>